<feature type="domain" description="PD-(D/E)XK endonuclease-like" evidence="1">
    <location>
        <begin position="711"/>
        <end position="979"/>
    </location>
</feature>
<protein>
    <recommendedName>
        <fullName evidence="1">PD-(D/E)XK endonuclease-like domain-containing protein</fullName>
    </recommendedName>
</protein>
<dbReference type="Pfam" id="PF12705">
    <property type="entry name" value="PDDEXK_1"/>
    <property type="match status" value="1"/>
</dbReference>
<dbReference type="InterPro" id="IPR011604">
    <property type="entry name" value="PDDEXK-like_dom_sf"/>
</dbReference>
<gene>
    <name evidence="2" type="ORF">METZ01_LOCUS7234</name>
</gene>
<organism evidence="2">
    <name type="scientific">marine metagenome</name>
    <dbReference type="NCBI Taxonomy" id="408172"/>
    <lineage>
        <taxon>unclassified sequences</taxon>
        <taxon>metagenomes</taxon>
        <taxon>ecological metagenomes</taxon>
    </lineage>
</organism>
<sequence>MGIEAVTPRRTRLLRAQDLQSFQRAIVDTIARPGQTEPESSAVIVPSRSAATQLRYTIEALTNSSEQFSALLTRSEWYACLHQRLPGSPPALSDCEREFLLAEAARDTVASGVSPPFIIRPGLVGKMLAFYDALRRQRRTLGDFSRLAVGELEPSAPIDRGAARMLDQTNFLVDAFTEFEARVTTTARLDEHQLRARLLTDVCQPPFQHIVITVGDQPVSTDGLWLADFDLLTRMPHLEQIDVVVTEELLACGFLERIHELLPGIREERVETSQSRKPSLETPVDAEKTYFIHRDREEELWAIARRLKKDRLTDAAQETEADGGVGVVFQRPLPYLYLAEQIFGGSKISFETAHGFPLAAEPYAAFVDLVLDVVISKFARDDLTALLRSPHLPLASCNDDGKVTPLSAESISVLSRNLEQAGYVGGRDDLNQLVDSWHQRSDAEELRHPLNTALAIVDALAPLEIVSSASEEWHILLTFLKKGDPVNVGLEAERERQSRVREAVYSVIGQLEKAAKVSASPSATPSELKASFRRRVEAEVFTPHYERGGVRLVDAAAAKYGRFRVLCVVGLVHGEWATMPPRNVFYPTTILQQLGWPSDAQVTQIGRAEFRDLLFLPTRHVRLSTFQLEHDTLATPATLLEDAPEVELSLSLEPQFQINRVSATDMFAGGPIVPSVVSGEVRQWLLVRHSTCTEPEPMPGVISALEPRPYTVSRVEQYLNCPFKYFCGSVLQLDEEHDLTPTLTRRAQGELLHEILRKFVEAWQALGHFGFAVEDIDAALTLAQRIVDQELKVLSPVDRQLARNRLLGSAAGTGLVERFIRVETGRLGEVIESQVERPFSGEFEFLDRAGAKRRVGIRGVADRVDFLSDGSVRVIDYKLGRPPKSGRAIQLPVYMTCVDQDLARDRKQSWRSGEAAYVAFGASEPRVPIFTSGDGGESVLNEGQARFLEAVDGIESGELSPRPAEDRLCSSCGFAAVCRKGKRV</sequence>
<dbReference type="InterPro" id="IPR038726">
    <property type="entry name" value="PDDEXK_AddAB-type"/>
</dbReference>
<proteinExistence type="predicted"/>
<reference evidence="2" key="1">
    <citation type="submission" date="2018-05" db="EMBL/GenBank/DDBJ databases">
        <authorList>
            <person name="Lanie J.A."/>
            <person name="Ng W.-L."/>
            <person name="Kazmierczak K.M."/>
            <person name="Andrzejewski T.M."/>
            <person name="Davidsen T.M."/>
            <person name="Wayne K.J."/>
            <person name="Tettelin H."/>
            <person name="Glass J.I."/>
            <person name="Rusch D."/>
            <person name="Podicherti R."/>
            <person name="Tsui H.-C.T."/>
            <person name="Winkler M.E."/>
        </authorList>
    </citation>
    <scope>NUCLEOTIDE SEQUENCE</scope>
</reference>
<accession>A0A381NII8</accession>
<dbReference type="EMBL" id="UINC01000384">
    <property type="protein sequence ID" value="SUZ54380.1"/>
    <property type="molecule type" value="Genomic_DNA"/>
</dbReference>
<evidence type="ECO:0000313" key="2">
    <source>
        <dbReference type="EMBL" id="SUZ54380.1"/>
    </source>
</evidence>
<dbReference type="Gene3D" id="3.90.320.10">
    <property type="match status" value="1"/>
</dbReference>
<dbReference type="SUPFAM" id="SSF52540">
    <property type="entry name" value="P-loop containing nucleoside triphosphate hydrolases"/>
    <property type="match status" value="1"/>
</dbReference>
<name>A0A381NII8_9ZZZZ</name>
<dbReference type="AlphaFoldDB" id="A0A381NII8"/>
<evidence type="ECO:0000259" key="1">
    <source>
        <dbReference type="Pfam" id="PF12705"/>
    </source>
</evidence>
<dbReference type="InterPro" id="IPR027417">
    <property type="entry name" value="P-loop_NTPase"/>
</dbReference>